<evidence type="ECO:0000313" key="1">
    <source>
        <dbReference type="EMBL" id="UUY01731.1"/>
    </source>
</evidence>
<dbReference type="EMBL" id="CP088295">
    <property type="protein sequence ID" value="UUY01731.1"/>
    <property type="molecule type" value="Genomic_DNA"/>
</dbReference>
<evidence type="ECO:0000313" key="2">
    <source>
        <dbReference type="Proteomes" id="UP001058860"/>
    </source>
</evidence>
<dbReference type="Proteomes" id="UP001058860">
    <property type="component" value="Chromosome"/>
</dbReference>
<sequence length="68" mass="7298">MFHNGQRVRSLNGASQGAVVKRGPDYVIKMLGGDEVKPQWYVAWDNAPAGTGPELVVEEVLVATETTG</sequence>
<protein>
    <recommendedName>
        <fullName evidence="3">DUF1918 domain-containing protein</fullName>
    </recommendedName>
</protein>
<dbReference type="RefSeq" id="WP_353862280.1">
    <property type="nucleotide sequence ID" value="NZ_CP088295.1"/>
</dbReference>
<proteinExistence type="predicted"/>
<evidence type="ECO:0008006" key="3">
    <source>
        <dbReference type="Google" id="ProtNLM"/>
    </source>
</evidence>
<keyword evidence="2" id="KW-1185">Reference proteome</keyword>
<organism evidence="1 2">
    <name type="scientific">Svornostia abyssi</name>
    <dbReference type="NCBI Taxonomy" id="2898438"/>
    <lineage>
        <taxon>Bacteria</taxon>
        <taxon>Bacillati</taxon>
        <taxon>Actinomycetota</taxon>
        <taxon>Thermoleophilia</taxon>
        <taxon>Solirubrobacterales</taxon>
        <taxon>Baekduiaceae</taxon>
        <taxon>Svornostia</taxon>
    </lineage>
</organism>
<name>A0ABY5PAY0_9ACTN</name>
<reference evidence="2" key="1">
    <citation type="submission" date="2021-11" db="EMBL/GenBank/DDBJ databases">
        <title>Cultivation dependent microbiological survey of springs from the worlds oldest radium mine currently devoted to the extraction of radon-saturated water.</title>
        <authorList>
            <person name="Kapinusova G."/>
            <person name="Smrhova T."/>
            <person name="Strejcek M."/>
            <person name="Suman J."/>
            <person name="Jani K."/>
            <person name="Pajer P."/>
            <person name="Uhlik O."/>
        </authorList>
    </citation>
    <scope>NUCLEOTIDE SEQUENCE [LARGE SCALE GENOMIC DNA]</scope>
    <source>
        <strain evidence="2">J379</strain>
    </source>
</reference>
<accession>A0ABY5PAY0</accession>
<gene>
    <name evidence="1" type="ORF">LRS13_13465</name>
</gene>